<dbReference type="GO" id="GO:0004222">
    <property type="term" value="F:metalloendopeptidase activity"/>
    <property type="evidence" value="ECO:0007669"/>
    <property type="project" value="InterPro"/>
</dbReference>
<dbReference type="NCBIfam" id="TIGR04183">
    <property type="entry name" value="Por_Secre_tail"/>
    <property type="match status" value="1"/>
</dbReference>
<feature type="domain" description="PA" evidence="13">
    <location>
        <begin position="452"/>
        <end position="538"/>
    </location>
</feature>
<proteinExistence type="inferred from homology"/>
<evidence type="ECO:0000256" key="7">
    <source>
        <dbReference type="ARBA" id="ARBA00022729"/>
    </source>
</evidence>
<evidence type="ECO:0000313" key="16">
    <source>
        <dbReference type="Proteomes" id="UP000297998"/>
    </source>
</evidence>
<dbReference type="RefSeq" id="WP_135835054.1">
    <property type="nucleotide sequence ID" value="NZ_SRPE01000004.1"/>
</dbReference>
<evidence type="ECO:0000313" key="15">
    <source>
        <dbReference type="EMBL" id="TGN27866.1"/>
    </source>
</evidence>
<keyword evidence="11" id="KW-0865">Zymogen</keyword>
<dbReference type="CDD" id="cd09596">
    <property type="entry name" value="M36"/>
    <property type="match status" value="1"/>
</dbReference>
<keyword evidence="10" id="KW-0482">Metalloprotease</keyword>
<gene>
    <name evidence="15" type="ORF">E4J94_06540</name>
</gene>
<keyword evidence="4" id="KW-0964">Secreted</keyword>
<evidence type="ECO:0000256" key="8">
    <source>
        <dbReference type="ARBA" id="ARBA00022801"/>
    </source>
</evidence>
<dbReference type="GO" id="GO:0008270">
    <property type="term" value="F:zinc ion binding"/>
    <property type="evidence" value="ECO:0007669"/>
    <property type="project" value="InterPro"/>
</dbReference>
<dbReference type="InterPro" id="IPR001842">
    <property type="entry name" value="Peptidase_M36"/>
</dbReference>
<feature type="signal peptide" evidence="12">
    <location>
        <begin position="1"/>
        <end position="22"/>
    </location>
</feature>
<dbReference type="InterPro" id="IPR027268">
    <property type="entry name" value="Peptidase_M4/M1_CTD_sf"/>
</dbReference>
<evidence type="ECO:0000256" key="2">
    <source>
        <dbReference type="ARBA" id="ARBA00004613"/>
    </source>
</evidence>
<keyword evidence="5" id="KW-0645">Protease</keyword>
<dbReference type="Gene3D" id="1.10.390.10">
    <property type="entry name" value="Neutral Protease Domain 2"/>
    <property type="match status" value="1"/>
</dbReference>
<reference evidence="15 16" key="1">
    <citation type="submission" date="2019-03" db="EMBL/GenBank/DDBJ databases">
        <title>Empedobacter tilapiae sp. nov., isolated from an intestine of Nile tilapia Oreochromis niloticus.</title>
        <authorList>
            <person name="Kim Y.-O."/>
            <person name="Yoon J.-H."/>
        </authorList>
    </citation>
    <scope>NUCLEOTIDE SEQUENCE [LARGE SCALE GENOMIC DNA]</scope>
    <source>
        <strain evidence="15 16">MRS2</strain>
    </source>
</reference>
<dbReference type="Gene3D" id="3.10.170.10">
    <property type="match status" value="1"/>
</dbReference>
<protein>
    <submittedName>
        <fullName evidence="15">T9SS type A sorting domain-containing protein</fullName>
    </submittedName>
</protein>
<dbReference type="Gene3D" id="3.50.30.30">
    <property type="match status" value="1"/>
</dbReference>
<dbReference type="Proteomes" id="UP000297998">
    <property type="component" value="Unassembled WGS sequence"/>
</dbReference>
<keyword evidence="6" id="KW-0479">Metal-binding</keyword>
<dbReference type="Pfam" id="PF18962">
    <property type="entry name" value="Por_Secre_tail"/>
    <property type="match status" value="1"/>
</dbReference>
<evidence type="ECO:0000256" key="10">
    <source>
        <dbReference type="ARBA" id="ARBA00023049"/>
    </source>
</evidence>
<keyword evidence="9" id="KW-0862">Zinc</keyword>
<evidence type="ECO:0000256" key="9">
    <source>
        <dbReference type="ARBA" id="ARBA00022833"/>
    </source>
</evidence>
<comment type="similarity">
    <text evidence="3">Belongs to the peptidase M36 family.</text>
</comment>
<dbReference type="InterPro" id="IPR050371">
    <property type="entry name" value="Fungal_virulence_M36"/>
</dbReference>
<organism evidence="15 16">
    <name type="scientific">Empedobacter tilapiae</name>
    <dbReference type="NCBI Taxonomy" id="2491114"/>
    <lineage>
        <taxon>Bacteria</taxon>
        <taxon>Pseudomonadati</taxon>
        <taxon>Bacteroidota</taxon>
        <taxon>Flavobacteriia</taxon>
        <taxon>Flavobacteriales</taxon>
        <taxon>Weeksellaceae</taxon>
        <taxon>Empedobacter</taxon>
    </lineage>
</organism>
<dbReference type="Pfam" id="PF02225">
    <property type="entry name" value="PA"/>
    <property type="match status" value="1"/>
</dbReference>
<accession>A0A4Z1B8U7</accession>
<feature type="domain" description="Secretion system C-terminal sorting" evidence="14">
    <location>
        <begin position="822"/>
        <end position="894"/>
    </location>
</feature>
<keyword evidence="8" id="KW-0378">Hydrolase</keyword>
<evidence type="ECO:0000256" key="5">
    <source>
        <dbReference type="ARBA" id="ARBA00022670"/>
    </source>
</evidence>
<dbReference type="PANTHER" id="PTHR33478">
    <property type="entry name" value="EXTRACELLULAR METALLOPROTEINASE MEP"/>
    <property type="match status" value="1"/>
</dbReference>
<dbReference type="GO" id="GO:0005615">
    <property type="term" value="C:extracellular space"/>
    <property type="evidence" value="ECO:0007669"/>
    <property type="project" value="InterPro"/>
</dbReference>
<evidence type="ECO:0000256" key="1">
    <source>
        <dbReference type="ARBA" id="ARBA00001947"/>
    </source>
</evidence>
<dbReference type="SUPFAM" id="SSF52025">
    <property type="entry name" value="PA domain"/>
    <property type="match status" value="1"/>
</dbReference>
<dbReference type="GO" id="GO:0006508">
    <property type="term" value="P:proteolysis"/>
    <property type="evidence" value="ECO:0007669"/>
    <property type="project" value="UniProtKB-KW"/>
</dbReference>
<evidence type="ECO:0000259" key="13">
    <source>
        <dbReference type="Pfam" id="PF02225"/>
    </source>
</evidence>
<dbReference type="InterPro" id="IPR046450">
    <property type="entry name" value="PA_dom_sf"/>
</dbReference>
<comment type="cofactor">
    <cofactor evidence="1">
        <name>Zn(2+)</name>
        <dbReference type="ChEBI" id="CHEBI:29105"/>
    </cofactor>
</comment>
<comment type="caution">
    <text evidence="15">The sequence shown here is derived from an EMBL/GenBank/DDBJ whole genome shotgun (WGS) entry which is preliminary data.</text>
</comment>
<keyword evidence="16" id="KW-1185">Reference proteome</keyword>
<dbReference type="InterPro" id="IPR003137">
    <property type="entry name" value="PA_domain"/>
</dbReference>
<dbReference type="AlphaFoldDB" id="A0A4Z1B8U7"/>
<evidence type="ECO:0000256" key="11">
    <source>
        <dbReference type="ARBA" id="ARBA00023145"/>
    </source>
</evidence>
<dbReference type="PANTHER" id="PTHR33478:SF1">
    <property type="entry name" value="EXTRACELLULAR METALLOPROTEINASE MEP"/>
    <property type="match status" value="1"/>
</dbReference>
<evidence type="ECO:0000259" key="14">
    <source>
        <dbReference type="Pfam" id="PF18962"/>
    </source>
</evidence>
<evidence type="ECO:0000256" key="12">
    <source>
        <dbReference type="SAM" id="SignalP"/>
    </source>
</evidence>
<dbReference type="NCBIfam" id="NF038113">
    <property type="entry name" value="T9SSA_dep_M36"/>
    <property type="match status" value="1"/>
</dbReference>
<dbReference type="OrthoDB" id="5377264at2"/>
<feature type="chain" id="PRO_5021412534" evidence="12">
    <location>
        <begin position="23"/>
        <end position="896"/>
    </location>
</feature>
<keyword evidence="7 12" id="KW-0732">Signal</keyword>
<dbReference type="Pfam" id="PF02128">
    <property type="entry name" value="Peptidase_M36"/>
    <property type="match status" value="1"/>
</dbReference>
<evidence type="ECO:0000256" key="3">
    <source>
        <dbReference type="ARBA" id="ARBA00006006"/>
    </source>
</evidence>
<dbReference type="EMBL" id="SRPE01000004">
    <property type="protein sequence ID" value="TGN27866.1"/>
    <property type="molecule type" value="Genomic_DNA"/>
</dbReference>
<evidence type="ECO:0000256" key="4">
    <source>
        <dbReference type="ARBA" id="ARBA00022525"/>
    </source>
</evidence>
<dbReference type="SUPFAM" id="SSF55486">
    <property type="entry name" value="Metalloproteases ('zincins'), catalytic domain"/>
    <property type="match status" value="1"/>
</dbReference>
<name>A0A4Z1B8U7_9FLAO</name>
<dbReference type="InterPro" id="IPR026444">
    <property type="entry name" value="Secre_tail"/>
</dbReference>
<evidence type="ECO:0000256" key="6">
    <source>
        <dbReference type="ARBA" id="ARBA00022723"/>
    </source>
</evidence>
<sequence>MKKNQFKALLLLPFLSFQFLNAQNHEQEVKKYFQTNLKSLKASNQLKDFKIVNVDPSKSLKADIVSVQQEINGIPVFNRSATFLIKDGRINHVTDGFEYKINIRNLDQKKQVTNETNAFLTFANSIELKNASSYTFEKKSKEENNLLKTSKLDQVKTDLIYYIKDNEAKLAYKIVFREKNTSNNWLGIVDAATSEILLKTNTTIYDHFHQNDSFLSQNYTSKDSKKTVAYPLNKTTEKTKATTARYNVFKLPVEAPNFGNRSIVNEPFNDTYAPLGWHDTNHPDFEGFKDYSIGNNVAAYTDENNRNALDDLSQAAYGGPSKNFDFPLDINSSVDTYREAAITNLFYMNNVMHDISYQFGFTETAKNFQYSNLNRGGEEADFVMAEARDGGGYDNANFQVLEDGRPAVMQMYLWSPKYINGIKVNSPSELKDFSTNTKYPADVLTFPEEGITGNIAIALPENGCSEFTNPESVVDKIVLIKRGECSFQDKYINAANANAKAIIYYNANDEQVLGAYNSGVLVEGLAFYSILVDHKAGEILKEGLKNHGQLNLTINKDLSSVPQPDGSLDNGIIAHEYTHGISNRLTGLGDGLCLLAPESNEQMGEGWSDYLALMLTLKPTDNETIPRGIGTYSQNQDINGLGIRPAQYSPDFSVNNYTYGRTNGMEYPASIFGIVVGTMPDVHSIGFVWNTMLWDLTWKYVEKYGYNHDVTADKKSGTARALQLVMDGMKLQKCNPSFVDGRDAILAADKAQTGGENKCLIWNSFAKRGLGINASPGGVNGTWYNTDGQPNPDLYDQVEDFNVPKECELSTSDINTTKQIIISPNPAKNEVFINSKSLNGNYNIKIYSMTGSVVKEDNYSALNQISINVSNLPNGVYIMKVEGDKINHSQKLIIKK</sequence>
<comment type="subcellular location">
    <subcellularLocation>
        <location evidence="2">Secreted</location>
    </subcellularLocation>
</comment>